<protein>
    <submittedName>
        <fullName evidence="3">Uncharacterized protein</fullName>
    </submittedName>
</protein>
<evidence type="ECO:0000259" key="2">
    <source>
        <dbReference type="Pfam" id="PF26483"/>
    </source>
</evidence>
<proteinExistence type="predicted"/>
<dbReference type="InterPro" id="IPR011055">
    <property type="entry name" value="Dup_hybrid_motif"/>
</dbReference>
<sequence>MVTVPASTLANYRRFSLYNSPYAAHDRGCAIDLYPADNRGRGLSPVAGEVVDTRTVRVPDRPYAVAEDHLVLIDTGESVARVLHVDPAVSPGDRIGVGDSLGEMVRSGFFGPWVDNHVHLGFREPDANPYRAAGSLPVDVDVAVRPLDWDGTGVVREAGETYVVLDEPRHPNPGTWAGLTAGPGLVLDGGCPHYDGGGVLPGADGPVSLAGSRIGVADGRDVTWDDVTLCANGEPIRGLSLFVARDAAFGAKLVCPGHGFAVGDRLTVAVDRS</sequence>
<keyword evidence="4" id="KW-1185">Reference proteome</keyword>
<gene>
    <name evidence="3" type="ORF">DU504_06055</name>
</gene>
<dbReference type="Pfam" id="PF26482">
    <property type="entry name" value="DUF8155"/>
    <property type="match status" value="1"/>
</dbReference>
<evidence type="ECO:0000313" key="4">
    <source>
        <dbReference type="Proteomes" id="UP000252189"/>
    </source>
</evidence>
<organism evidence="3 4">
    <name type="scientific">Haloplanus salinus</name>
    <dbReference type="NCBI Taxonomy" id="1126245"/>
    <lineage>
        <taxon>Archaea</taxon>
        <taxon>Methanobacteriati</taxon>
        <taxon>Methanobacteriota</taxon>
        <taxon>Stenosarchaea group</taxon>
        <taxon>Halobacteria</taxon>
        <taxon>Halobacteriales</taxon>
        <taxon>Haloferacaceae</taxon>
        <taxon>Haloplanus</taxon>
    </lineage>
</organism>
<dbReference type="Proteomes" id="UP000252189">
    <property type="component" value="Unassembled WGS sequence"/>
</dbReference>
<evidence type="ECO:0000259" key="1">
    <source>
        <dbReference type="Pfam" id="PF26482"/>
    </source>
</evidence>
<feature type="domain" description="DUF8155" evidence="1">
    <location>
        <begin position="3"/>
        <end position="140"/>
    </location>
</feature>
<dbReference type="RefSeq" id="WP_114448459.1">
    <property type="nucleotide sequence ID" value="NZ_QPHM01000001.1"/>
</dbReference>
<comment type="caution">
    <text evidence="3">The sequence shown here is derived from an EMBL/GenBank/DDBJ whole genome shotgun (WGS) entry which is preliminary data.</text>
</comment>
<dbReference type="AlphaFoldDB" id="A0A368N8N5"/>
<dbReference type="InterPro" id="IPR058817">
    <property type="entry name" value="DUF8155_C"/>
</dbReference>
<dbReference type="EMBL" id="QPHM01000001">
    <property type="protein sequence ID" value="RCU46908.1"/>
    <property type="molecule type" value="Genomic_DNA"/>
</dbReference>
<feature type="domain" description="DUF8155" evidence="2">
    <location>
        <begin position="145"/>
        <end position="270"/>
    </location>
</feature>
<dbReference type="OrthoDB" id="36515at2157"/>
<dbReference type="Pfam" id="PF26483">
    <property type="entry name" value="DUF8155_C"/>
    <property type="match status" value="1"/>
</dbReference>
<dbReference type="Gene3D" id="2.70.70.10">
    <property type="entry name" value="Glucose Permease (Domain IIA)"/>
    <property type="match status" value="1"/>
</dbReference>
<evidence type="ECO:0000313" key="3">
    <source>
        <dbReference type="EMBL" id="RCU46908.1"/>
    </source>
</evidence>
<reference evidence="3 4" key="1">
    <citation type="submission" date="2018-07" db="EMBL/GenBank/DDBJ databases">
        <title>Genome sequences of Haloplanus salinus JCM 18368T.</title>
        <authorList>
            <person name="Kim Y.B."/>
            <person name="Roh S.W."/>
        </authorList>
    </citation>
    <scope>NUCLEOTIDE SEQUENCE [LARGE SCALE GENOMIC DNA]</scope>
    <source>
        <strain evidence="3 4">JCM 18368</strain>
    </source>
</reference>
<name>A0A368N8N5_9EURY</name>
<accession>A0A368N8N5</accession>
<dbReference type="InterPro" id="IPR058468">
    <property type="entry name" value="DUF8155_N"/>
</dbReference>